<organism evidence="5 6">
    <name type="scientific">Thermomonospora echinospora</name>
    <dbReference type="NCBI Taxonomy" id="1992"/>
    <lineage>
        <taxon>Bacteria</taxon>
        <taxon>Bacillati</taxon>
        <taxon>Actinomycetota</taxon>
        <taxon>Actinomycetes</taxon>
        <taxon>Streptosporangiales</taxon>
        <taxon>Thermomonosporaceae</taxon>
        <taxon>Thermomonospora</taxon>
    </lineage>
</organism>
<evidence type="ECO:0000313" key="5">
    <source>
        <dbReference type="EMBL" id="SEG93954.1"/>
    </source>
</evidence>
<dbReference type="GO" id="GO:0016787">
    <property type="term" value="F:hydrolase activity"/>
    <property type="evidence" value="ECO:0007669"/>
    <property type="project" value="UniProtKB-KW"/>
</dbReference>
<dbReference type="SUPFAM" id="SSF53474">
    <property type="entry name" value="alpha/beta-Hydrolases"/>
    <property type="match status" value="1"/>
</dbReference>
<dbReference type="InterPro" id="IPR033140">
    <property type="entry name" value="Lipase_GDXG_put_SER_AS"/>
</dbReference>
<feature type="domain" description="Alpha/beta hydrolase fold-3" evidence="4">
    <location>
        <begin position="77"/>
        <end position="283"/>
    </location>
</feature>
<comment type="similarity">
    <text evidence="1">Belongs to the 'GDXG' lipolytic enzyme family.</text>
</comment>
<evidence type="ECO:0000259" key="4">
    <source>
        <dbReference type="Pfam" id="PF07859"/>
    </source>
</evidence>
<dbReference type="RefSeq" id="WP_103944742.1">
    <property type="nucleotide sequence ID" value="NZ_FNVO01000042.1"/>
</dbReference>
<dbReference type="OrthoDB" id="3206739at2"/>
<dbReference type="InterPro" id="IPR029058">
    <property type="entry name" value="AB_hydrolase_fold"/>
</dbReference>
<evidence type="ECO:0000313" key="6">
    <source>
        <dbReference type="Proteomes" id="UP000236723"/>
    </source>
</evidence>
<keyword evidence="2" id="KW-0378">Hydrolase</keyword>
<dbReference type="EMBL" id="FNVO01000042">
    <property type="protein sequence ID" value="SEG93954.1"/>
    <property type="molecule type" value="Genomic_DNA"/>
</dbReference>
<feature type="active site" evidence="3">
    <location>
        <position position="155"/>
    </location>
</feature>
<sequence length="311" mass="32736">MVVFDPDAAALLEAAKAAGVRPLSEVGVEGARARMESVPPAPAPEMAEVADRAFEGPHGTVPVRVYRPRPEPGGPAIVYFHGGGMIMGTLDSFDGLARNLAAACDAVVVSVEYRLAPEHQYPVATDEAYTAVLWAHDNAADLGIDPARIAVAGDSAGGSLAAGATLRARAEGGPPIAVQMLFYPGLERASDRPSMVEFADGPILTRADVVWMKNQYLGPDESADTEYGVPALARDLSGLPDAIVVSAEADPLRDAVEDYGQRLRNAGVPTALLRYPGVCHGFLSQAAHIRRARIAFTEIGALARAKFEELT</sequence>
<dbReference type="Gene3D" id="3.40.50.1820">
    <property type="entry name" value="alpha/beta hydrolase"/>
    <property type="match status" value="1"/>
</dbReference>
<dbReference type="AlphaFoldDB" id="A0A1H6EAJ8"/>
<evidence type="ECO:0000256" key="2">
    <source>
        <dbReference type="ARBA" id="ARBA00022801"/>
    </source>
</evidence>
<reference evidence="6" key="1">
    <citation type="submission" date="2016-10" db="EMBL/GenBank/DDBJ databases">
        <authorList>
            <person name="Varghese N."/>
            <person name="Submissions S."/>
        </authorList>
    </citation>
    <scope>NUCLEOTIDE SEQUENCE [LARGE SCALE GENOMIC DNA]</scope>
    <source>
        <strain evidence="6">DSM 43163</strain>
    </source>
</reference>
<name>A0A1H6EAJ8_9ACTN</name>
<accession>A0A1H6EAJ8</accession>
<dbReference type="Proteomes" id="UP000236723">
    <property type="component" value="Unassembled WGS sequence"/>
</dbReference>
<evidence type="ECO:0000256" key="1">
    <source>
        <dbReference type="ARBA" id="ARBA00010515"/>
    </source>
</evidence>
<protein>
    <submittedName>
        <fullName evidence="5">Acetyl esterase</fullName>
    </submittedName>
</protein>
<gene>
    <name evidence="5" type="ORF">SAMN04489712_1427</name>
</gene>
<dbReference type="InterPro" id="IPR013094">
    <property type="entry name" value="AB_hydrolase_3"/>
</dbReference>
<dbReference type="PROSITE" id="PS01174">
    <property type="entry name" value="LIPASE_GDXG_SER"/>
    <property type="match status" value="1"/>
</dbReference>
<evidence type="ECO:0000256" key="3">
    <source>
        <dbReference type="PROSITE-ProRule" id="PRU10038"/>
    </source>
</evidence>
<keyword evidence="6" id="KW-1185">Reference proteome</keyword>
<dbReference type="InterPro" id="IPR050300">
    <property type="entry name" value="GDXG_lipolytic_enzyme"/>
</dbReference>
<dbReference type="PANTHER" id="PTHR48081:SF8">
    <property type="entry name" value="ALPHA_BETA HYDROLASE FOLD-3 DOMAIN-CONTAINING PROTEIN-RELATED"/>
    <property type="match status" value="1"/>
</dbReference>
<dbReference type="PANTHER" id="PTHR48081">
    <property type="entry name" value="AB HYDROLASE SUPERFAMILY PROTEIN C4A8.06C"/>
    <property type="match status" value="1"/>
</dbReference>
<proteinExistence type="inferred from homology"/>
<dbReference type="Pfam" id="PF07859">
    <property type="entry name" value="Abhydrolase_3"/>
    <property type="match status" value="1"/>
</dbReference>